<dbReference type="SUPFAM" id="SSF55729">
    <property type="entry name" value="Acyl-CoA N-acyltransferases (Nat)"/>
    <property type="match status" value="1"/>
</dbReference>
<evidence type="ECO:0000313" key="3">
    <source>
        <dbReference type="Proteomes" id="UP000694501"/>
    </source>
</evidence>
<dbReference type="Gene3D" id="3.40.630.30">
    <property type="match status" value="1"/>
</dbReference>
<name>A0A949JI90_9ACTN</name>
<accession>A0A949JI90</accession>
<evidence type="ECO:0000313" key="2">
    <source>
        <dbReference type="EMBL" id="MBU7600467.1"/>
    </source>
</evidence>
<dbReference type="Pfam" id="PF00583">
    <property type="entry name" value="Acetyltransf_1"/>
    <property type="match status" value="1"/>
</dbReference>
<dbReference type="PROSITE" id="PS51186">
    <property type="entry name" value="GNAT"/>
    <property type="match status" value="1"/>
</dbReference>
<reference evidence="2" key="1">
    <citation type="submission" date="2021-06" db="EMBL/GenBank/DDBJ databases">
        <title>Sequencing of actinobacteria type strains.</title>
        <authorList>
            <person name="Nguyen G.-S."/>
            <person name="Wentzel A."/>
        </authorList>
    </citation>
    <scope>NUCLEOTIDE SEQUENCE</scope>
    <source>
        <strain evidence="2">P38-E01</strain>
    </source>
</reference>
<dbReference type="EMBL" id="JAELVF020000004">
    <property type="protein sequence ID" value="MBU7600467.1"/>
    <property type="molecule type" value="Genomic_DNA"/>
</dbReference>
<gene>
    <name evidence="2" type="ORF">JGS22_023275</name>
</gene>
<feature type="domain" description="N-acetyltransferase" evidence="1">
    <location>
        <begin position="165"/>
        <end position="301"/>
    </location>
</feature>
<dbReference type="AlphaFoldDB" id="A0A949JI90"/>
<organism evidence="2 3">
    <name type="scientific">Streptomyces tardus</name>
    <dbReference type="NCBI Taxonomy" id="2780544"/>
    <lineage>
        <taxon>Bacteria</taxon>
        <taxon>Bacillati</taxon>
        <taxon>Actinomycetota</taxon>
        <taxon>Actinomycetes</taxon>
        <taxon>Kitasatosporales</taxon>
        <taxon>Streptomycetaceae</taxon>
        <taxon>Streptomyces</taxon>
    </lineage>
</organism>
<protein>
    <submittedName>
        <fullName evidence="2">GNAT family N-acetyltransferase</fullName>
    </submittedName>
</protein>
<dbReference type="InterPro" id="IPR000182">
    <property type="entry name" value="GNAT_dom"/>
</dbReference>
<proteinExistence type="predicted"/>
<dbReference type="InterPro" id="IPR016181">
    <property type="entry name" value="Acyl_CoA_acyltransferase"/>
</dbReference>
<comment type="caution">
    <text evidence="2">The sequence shown here is derived from an EMBL/GenBank/DDBJ whole genome shotgun (WGS) entry which is preliminary data.</text>
</comment>
<dbReference type="RefSeq" id="WP_211042109.1">
    <property type="nucleotide sequence ID" value="NZ_JAELVF020000004.1"/>
</dbReference>
<dbReference type="GO" id="GO:0016747">
    <property type="term" value="F:acyltransferase activity, transferring groups other than amino-acyl groups"/>
    <property type="evidence" value="ECO:0007669"/>
    <property type="project" value="InterPro"/>
</dbReference>
<dbReference type="CDD" id="cd04301">
    <property type="entry name" value="NAT_SF"/>
    <property type="match status" value="1"/>
</dbReference>
<sequence length="301" mass="33576">MTALVVRTLAESEARAVFTSLPDAGLVGRPLLGRPYRTLAEGGEYRPDWTWVAERDGVVVARAAWWAAPEDREPLVLDWFDCPDQEAGVELLRAMPRHPEYELILPAGWRNGPRVYAEANSRIEAARSAGYRELVERFTYRWTPADGLPECGDRLVFRPEPDDGVVLELLTRIQQGSLDAHEQAAGDPARAAREELEFLNWCPSPRDWWRVACTPDGEVVGFQAPARNPHRPIVGFVGVLPEHRGRGYSYDLLVECTRQLAEAGAQEIAASTDLGNHPMAAAFARAGYPVDRHRYCMVHPG</sequence>
<evidence type="ECO:0000259" key="1">
    <source>
        <dbReference type="PROSITE" id="PS51186"/>
    </source>
</evidence>
<keyword evidence="3" id="KW-1185">Reference proteome</keyword>
<dbReference type="Proteomes" id="UP000694501">
    <property type="component" value="Unassembled WGS sequence"/>
</dbReference>